<reference evidence="1 2" key="1">
    <citation type="journal article" date="2017" name="BMC Genomics">
        <title>Whole-genome assembly of Babesia ovata and comparative genomics between closely related pathogens.</title>
        <authorList>
            <person name="Yamagishi J."/>
            <person name="Asada M."/>
            <person name="Hakimi H."/>
            <person name="Tanaka T.Q."/>
            <person name="Sugimoto C."/>
            <person name="Kawazu S."/>
        </authorList>
    </citation>
    <scope>NUCLEOTIDE SEQUENCE [LARGE SCALE GENOMIC DNA]</scope>
    <source>
        <strain evidence="1 2">Miyake</strain>
    </source>
</reference>
<sequence length="188" mass="20831">MRVQLLELLGPEMPLHHRPDDDLFALLVDEAVDDTLRDGRDDELLDLLPDVDGHAQGLQVLLAVLGDNGLEVVVVALDQEVKQLLEDRVFRAAEVLHGRHHAEPVEVEHVGRLDAPDAEVRGGVDVFGRQHRDGVATLDTLLPVLVCHVRLAHLVELFRDDAADVDLGAVVQRPVLHPVVELRHIEPQ</sequence>
<gene>
    <name evidence="1" type="ORF">BOVATA_032540</name>
</gene>
<proteinExistence type="predicted"/>
<evidence type="ECO:0000313" key="2">
    <source>
        <dbReference type="Proteomes" id="UP000236319"/>
    </source>
</evidence>
<dbReference type="RefSeq" id="XP_028868005.1">
    <property type="nucleotide sequence ID" value="XM_029012172.1"/>
</dbReference>
<organism evidence="1 2">
    <name type="scientific">Babesia ovata</name>
    <dbReference type="NCBI Taxonomy" id="189622"/>
    <lineage>
        <taxon>Eukaryota</taxon>
        <taxon>Sar</taxon>
        <taxon>Alveolata</taxon>
        <taxon>Apicomplexa</taxon>
        <taxon>Aconoidasida</taxon>
        <taxon>Piroplasmida</taxon>
        <taxon>Babesiidae</taxon>
        <taxon>Babesia</taxon>
    </lineage>
</organism>
<name>A0A2H6KFJ0_9APIC</name>
<dbReference type="AlphaFoldDB" id="A0A2H6KFJ0"/>
<evidence type="ECO:0000313" key="1">
    <source>
        <dbReference type="EMBL" id="GBE61762.1"/>
    </source>
</evidence>
<comment type="caution">
    <text evidence="1">The sequence shown here is derived from an EMBL/GenBank/DDBJ whole genome shotgun (WGS) entry which is preliminary data.</text>
</comment>
<dbReference type="EMBL" id="BDSA01000003">
    <property type="protein sequence ID" value="GBE61762.1"/>
    <property type="molecule type" value="Genomic_DNA"/>
</dbReference>
<accession>A0A2H6KFJ0</accession>
<dbReference type="VEuPathDB" id="PiroplasmaDB:BOVATA_032540"/>
<protein>
    <submittedName>
        <fullName evidence="1">Methylmalonyl mutase, putative</fullName>
    </submittedName>
</protein>
<dbReference type="GeneID" id="39875531"/>
<keyword evidence="2" id="KW-1185">Reference proteome</keyword>
<dbReference type="Proteomes" id="UP000236319">
    <property type="component" value="Unassembled WGS sequence"/>
</dbReference>